<accession>A0A8K0T5A4</accession>
<reference evidence="3" key="1">
    <citation type="journal article" date="2021" name="Nat. Commun.">
        <title>Genetic determinants of endophytism in the Arabidopsis root mycobiome.</title>
        <authorList>
            <person name="Mesny F."/>
            <person name="Miyauchi S."/>
            <person name="Thiergart T."/>
            <person name="Pickel B."/>
            <person name="Atanasova L."/>
            <person name="Karlsson M."/>
            <person name="Huettel B."/>
            <person name="Barry K.W."/>
            <person name="Haridas S."/>
            <person name="Chen C."/>
            <person name="Bauer D."/>
            <person name="Andreopoulos W."/>
            <person name="Pangilinan J."/>
            <person name="LaButti K."/>
            <person name="Riley R."/>
            <person name="Lipzen A."/>
            <person name="Clum A."/>
            <person name="Drula E."/>
            <person name="Henrissat B."/>
            <person name="Kohler A."/>
            <person name="Grigoriev I.V."/>
            <person name="Martin F.M."/>
            <person name="Hacquard S."/>
        </authorList>
    </citation>
    <scope>NUCLEOTIDE SEQUENCE</scope>
    <source>
        <strain evidence="3">MPI-CAGE-AT-0016</strain>
    </source>
</reference>
<proteinExistence type="predicted"/>
<feature type="compositionally biased region" description="Low complexity" evidence="1">
    <location>
        <begin position="63"/>
        <end position="77"/>
    </location>
</feature>
<evidence type="ECO:0000313" key="4">
    <source>
        <dbReference type="Proteomes" id="UP000813385"/>
    </source>
</evidence>
<evidence type="ECO:0000313" key="3">
    <source>
        <dbReference type="EMBL" id="KAH7353472.1"/>
    </source>
</evidence>
<organism evidence="3 4">
    <name type="scientific">Plectosphaerella cucumerina</name>
    <dbReference type="NCBI Taxonomy" id="40658"/>
    <lineage>
        <taxon>Eukaryota</taxon>
        <taxon>Fungi</taxon>
        <taxon>Dikarya</taxon>
        <taxon>Ascomycota</taxon>
        <taxon>Pezizomycotina</taxon>
        <taxon>Sordariomycetes</taxon>
        <taxon>Hypocreomycetidae</taxon>
        <taxon>Glomerellales</taxon>
        <taxon>Plectosphaerellaceae</taxon>
        <taxon>Plectosphaerella</taxon>
    </lineage>
</organism>
<keyword evidence="2" id="KW-0732">Signal</keyword>
<dbReference type="EMBL" id="JAGPXD010000005">
    <property type="protein sequence ID" value="KAH7353472.1"/>
    <property type="molecule type" value="Genomic_DNA"/>
</dbReference>
<evidence type="ECO:0000256" key="1">
    <source>
        <dbReference type="SAM" id="MobiDB-lite"/>
    </source>
</evidence>
<evidence type="ECO:0000256" key="2">
    <source>
        <dbReference type="SAM" id="SignalP"/>
    </source>
</evidence>
<dbReference type="AlphaFoldDB" id="A0A8K0T5A4"/>
<dbReference type="Proteomes" id="UP000813385">
    <property type="component" value="Unassembled WGS sequence"/>
</dbReference>
<feature type="signal peptide" evidence="2">
    <location>
        <begin position="1"/>
        <end position="19"/>
    </location>
</feature>
<comment type="caution">
    <text evidence="3">The sequence shown here is derived from an EMBL/GenBank/DDBJ whole genome shotgun (WGS) entry which is preliminary data.</text>
</comment>
<gene>
    <name evidence="3" type="ORF">B0T11DRAFT_286890</name>
</gene>
<protein>
    <recommendedName>
        <fullName evidence="5">Secreted protein</fullName>
    </recommendedName>
</protein>
<evidence type="ECO:0008006" key="5">
    <source>
        <dbReference type="Google" id="ProtNLM"/>
    </source>
</evidence>
<name>A0A8K0T5A4_9PEZI</name>
<feature type="region of interest" description="Disordered" evidence="1">
    <location>
        <begin position="61"/>
        <end position="91"/>
    </location>
</feature>
<feature type="chain" id="PRO_5035447739" description="Secreted protein" evidence="2">
    <location>
        <begin position="20"/>
        <end position="91"/>
    </location>
</feature>
<keyword evidence="4" id="KW-1185">Reference proteome</keyword>
<sequence>MKLLRSVVLFLFGPQSSQDVTCPDQPRVGGAIPTWPLINATGDVGGPSMRRRDEMYTITPRLSASESRQSSTSSVAAVTCPRRTRPIGAVQ</sequence>